<dbReference type="Proteomes" id="UP000663891">
    <property type="component" value="Unassembled WGS sequence"/>
</dbReference>
<keyword evidence="5" id="KW-0677">Repeat</keyword>
<feature type="transmembrane region" description="Helical" evidence="11">
    <location>
        <begin position="1531"/>
        <end position="1552"/>
    </location>
</feature>
<evidence type="ECO:0000256" key="8">
    <source>
        <dbReference type="ARBA" id="ARBA00023157"/>
    </source>
</evidence>
<keyword evidence="3 11" id="KW-0812">Transmembrane</keyword>
<evidence type="ECO:0000313" key="19">
    <source>
        <dbReference type="EMBL" id="CAF3813205.1"/>
    </source>
</evidence>
<evidence type="ECO:0000256" key="1">
    <source>
        <dbReference type="ARBA" id="ARBA00004370"/>
    </source>
</evidence>
<dbReference type="PRINTS" id="PR00261">
    <property type="entry name" value="LDLRECEPTOR"/>
</dbReference>
<evidence type="ECO:0000256" key="11">
    <source>
        <dbReference type="SAM" id="Phobius"/>
    </source>
</evidence>
<reference evidence="15" key="1">
    <citation type="submission" date="2021-02" db="EMBL/GenBank/DDBJ databases">
        <authorList>
            <person name="Nowell W R."/>
        </authorList>
    </citation>
    <scope>NUCLEOTIDE SEQUENCE</scope>
</reference>
<evidence type="ECO:0000313" key="20">
    <source>
        <dbReference type="EMBL" id="CAF3877262.1"/>
    </source>
</evidence>
<evidence type="ECO:0000256" key="3">
    <source>
        <dbReference type="ARBA" id="ARBA00022692"/>
    </source>
</evidence>
<dbReference type="InterPro" id="IPR000742">
    <property type="entry name" value="EGF"/>
</dbReference>
<evidence type="ECO:0000259" key="13">
    <source>
        <dbReference type="PROSITE" id="PS50026"/>
    </source>
</evidence>
<gene>
    <name evidence="16" type="ORF">IZO911_LOCUS40210</name>
    <name evidence="15" type="ORF">JYZ213_LOCUS6386</name>
    <name evidence="19" type="ORF">KXQ929_LOCUS17750</name>
    <name evidence="20" type="ORF">OKA104_LOCUS22940</name>
    <name evidence="18" type="ORF">OXD698_LOCUS6663</name>
    <name evidence="17" type="ORF">VCS650_LOCUS39658</name>
</gene>
<dbReference type="SMART" id="SM00181">
    <property type="entry name" value="EGF"/>
    <property type="match status" value="5"/>
</dbReference>
<evidence type="ECO:0000256" key="2">
    <source>
        <dbReference type="ARBA" id="ARBA00022536"/>
    </source>
</evidence>
<dbReference type="EMBL" id="CAJOAZ010000293">
    <property type="protein sequence ID" value="CAF3605861.1"/>
    <property type="molecule type" value="Genomic_DNA"/>
</dbReference>
<evidence type="ECO:0000256" key="12">
    <source>
        <dbReference type="SAM" id="SignalP"/>
    </source>
</evidence>
<keyword evidence="2 9" id="KW-0245">EGF-like domain</keyword>
<dbReference type="Gene3D" id="2.10.25.10">
    <property type="entry name" value="Laminin"/>
    <property type="match status" value="1"/>
</dbReference>
<dbReference type="PANTHER" id="PTHR24049:SF22">
    <property type="entry name" value="DROSOPHILA CRUMBS HOMOLOG"/>
    <property type="match status" value="1"/>
</dbReference>
<dbReference type="Proteomes" id="UP000663844">
    <property type="component" value="Unassembled WGS sequence"/>
</dbReference>
<evidence type="ECO:0000313" key="16">
    <source>
        <dbReference type="EMBL" id="CAF1413384.1"/>
    </source>
</evidence>
<dbReference type="EMBL" id="CAJNOG010000040">
    <property type="protein sequence ID" value="CAF0822461.1"/>
    <property type="molecule type" value="Genomic_DNA"/>
</dbReference>
<feature type="domain" description="G-protein coupled receptors family 1 profile" evidence="14">
    <location>
        <begin position="1293"/>
        <end position="1551"/>
    </location>
</feature>
<organism evidence="15 21">
    <name type="scientific">Adineta steineri</name>
    <dbReference type="NCBI Taxonomy" id="433720"/>
    <lineage>
        <taxon>Eukaryota</taxon>
        <taxon>Metazoa</taxon>
        <taxon>Spiralia</taxon>
        <taxon>Gnathifera</taxon>
        <taxon>Rotifera</taxon>
        <taxon>Eurotatoria</taxon>
        <taxon>Bdelloidea</taxon>
        <taxon>Adinetida</taxon>
        <taxon>Adinetidae</taxon>
        <taxon>Adineta</taxon>
    </lineage>
</organism>
<feature type="signal peptide" evidence="12">
    <location>
        <begin position="1"/>
        <end position="18"/>
    </location>
</feature>
<evidence type="ECO:0000313" key="17">
    <source>
        <dbReference type="EMBL" id="CAF1454220.1"/>
    </source>
</evidence>
<dbReference type="PROSITE" id="PS50262">
    <property type="entry name" value="G_PROTEIN_RECEP_F1_2"/>
    <property type="match status" value="1"/>
</dbReference>
<dbReference type="InterPro" id="IPR051022">
    <property type="entry name" value="Notch_Cell-Fate_Det"/>
</dbReference>
<dbReference type="SUPFAM" id="SSF57424">
    <property type="entry name" value="LDL receptor-like module"/>
    <property type="match status" value="2"/>
</dbReference>
<evidence type="ECO:0000313" key="15">
    <source>
        <dbReference type="EMBL" id="CAF0822461.1"/>
    </source>
</evidence>
<keyword evidence="4 12" id="KW-0732">Signal</keyword>
<accession>A0A813UEY2</accession>
<feature type="transmembrane region" description="Helical" evidence="11">
    <location>
        <begin position="1314"/>
        <end position="1339"/>
    </location>
</feature>
<comment type="caution">
    <text evidence="15">The sequence shown here is derived from an EMBL/GenBank/DDBJ whole genome shotgun (WGS) entry which is preliminary data.</text>
</comment>
<feature type="domain" description="EGF-like" evidence="13">
    <location>
        <begin position="1000"/>
        <end position="1045"/>
    </location>
</feature>
<keyword evidence="7 11" id="KW-0472">Membrane</keyword>
<evidence type="ECO:0000256" key="6">
    <source>
        <dbReference type="ARBA" id="ARBA00022989"/>
    </source>
</evidence>
<dbReference type="OrthoDB" id="9990982at2759"/>
<dbReference type="Gene3D" id="1.20.1070.10">
    <property type="entry name" value="Rhodopsin 7-helix transmembrane proteins"/>
    <property type="match status" value="1"/>
</dbReference>
<name>A0A813UEY2_9BILA</name>
<feature type="disulfide bond" evidence="9">
    <location>
        <begin position="1035"/>
        <end position="1044"/>
    </location>
</feature>
<dbReference type="Pfam" id="PF00057">
    <property type="entry name" value="Ldl_recept_a"/>
    <property type="match status" value="1"/>
</dbReference>
<dbReference type="EMBL" id="CAJNOE010001332">
    <property type="protein sequence ID" value="CAF1413384.1"/>
    <property type="molecule type" value="Genomic_DNA"/>
</dbReference>
<dbReference type="InterPro" id="IPR036055">
    <property type="entry name" value="LDL_receptor-like_sf"/>
</dbReference>
<dbReference type="InterPro" id="IPR002172">
    <property type="entry name" value="LDrepeatLR_classA_rpt"/>
</dbReference>
<dbReference type="Proteomes" id="UP000663881">
    <property type="component" value="Unassembled WGS sequence"/>
</dbReference>
<evidence type="ECO:0000259" key="14">
    <source>
        <dbReference type="PROSITE" id="PS50262"/>
    </source>
</evidence>
<dbReference type="Proteomes" id="UP000663845">
    <property type="component" value="Unassembled WGS sequence"/>
</dbReference>
<evidence type="ECO:0000256" key="10">
    <source>
        <dbReference type="PROSITE-ProRule" id="PRU00124"/>
    </source>
</evidence>
<keyword evidence="6 11" id="KW-1133">Transmembrane helix</keyword>
<dbReference type="EMBL" id="CAJOAY010001710">
    <property type="protein sequence ID" value="CAF3877262.1"/>
    <property type="molecule type" value="Genomic_DNA"/>
</dbReference>
<dbReference type="GO" id="GO:0045197">
    <property type="term" value="P:establishment or maintenance of epithelial cell apical/basal polarity"/>
    <property type="evidence" value="ECO:0007669"/>
    <property type="project" value="TreeGrafter"/>
</dbReference>
<sequence>MFLMEALRWFLFLNLINSEFQINLYLTDEFNKNNDIQHDCFYVTALNENSISAYPYEIISFCMSELSAIYHIEPNHIDQQLTFFQLFEKQITSQQLFSWSAPIDLIEDYQFYLNDPINSQSSNKIFYNCTEFYFGPKCQYALNDYQSYHTSLDHFIHHYYSYRGFSTSELTCYTHIKCDRGFPSLCLDWTEICDGIIDCVDGGYDEEHCWQLEIHQCNENEFQCSNGQCVPKSFVHDDQQFPECIDMSDEINDATCRVLNDVLVSEEPVFAKEDISCVKCNRGLTEKDKFVTSSCENTREKFIIEVVLSMKPNWLLDECWTAVKYIIMNPDEIDMMTVGYCNTYKCEEVLRNTCPNMIFISAIPLLPNYIYLVYNKIELKYTEWFPSKPHYVCYNEQHLSIPKNNKILFLINNHSCHLYKDMIIEKTNKTLPTFLGYVNQVRYWLNRYSILVHNYSKFCQNSTMYQCLNSSKCISKRRLADGVIDCLYADDEKRFVDCDPIKAKFQIFKCETTNECIPYSFVNDGKCDCKKYETYCDDEYLKASQGRDSISFQTICDGFVNLRSQFNETDETNCEEWPRLHIYNRCDGFWHFLNGSDEINCDLSSNCPLNHHQCISKETNRFICLSIEQANDGIIDCLGAVDEPSLCRTDTNYNNSQTFYCQNSSKPDGYCLDYKHICNNRTHHPCIGNGHIKACEDRDFVNVLDDGNICQINFELLGSDKAKALCRHFVNTGQRWKIYFTLDRIHNSYKLNRNYKHSPLLDVFQVIDLLFPGQNCHHGLELNVWLDEEKNLTKKTCLCPSNFYGSHCQYQNQRISLTLQIHVSLDSIQKPFLIIISLIDSSDEGLIHSFEQFTYFSPKYCQKKFNFYLLYSTRPNDPLKNYSINIDFYEKITLNYRGTINKPIQFSFLPVHRLVYQIDIPEITDDQDNCLHHQCIHGKCIKNSNRKLYCQCEKGWCGRFCTIPHTSMCSSDSLCLGKLVNNRSLCVCPLNKMGNRCLIDNPICQMNENVTCYNNGHCIALDEYGTLKHKFTCICPKGYMGNRCEMIENKLRVTFDKNIVLPTFVLIHFIEVKKEGDPIRTTTFQTIPLGLNSLVIHWSLPFHLVFIDLFNQNYYLTVLQQTYNQSTIIDKILNPLDRCLSINHEIFNETMSKYPLLKRIKYYHTICNTNSSKLQCFYDELHLCLCQQHDLQRVANCFKFDHQMNINCLGRSTCQNNGQCFQEYSPCPKLSLCACPLCFYGLQCDLSTNIFSLSLDNILAFHIRPNIHISKQSFAVFISLIVSSLLIIIGLLNGTLSLMTFKSEKILQTGCGRYLLCSSIIVLLTMIIFTLKLWILILSQTGLINNKSFLKIQCISIDFLLRFCLTIDQWLTTFVSIERAYIAIKGIHFGQKKTANIAKWTILSVILVTILTNIHDPIYRQLFEEDNDYEKRILCIVNYSYSIRIFNIIMNLSHSLLTFIINLLSAIIIVTIKTRQCKALHTQQKLTNILHEQIRQHKSLLIAPCVLVVLNIPRLIISFSSGCMKSKSNSWVFLFGYFISLIPSTLTFILFVSPSTIYKQEFSKALSKYRSMIQRNS</sequence>
<feature type="transmembrane region" description="Helical" evidence="11">
    <location>
        <begin position="1500"/>
        <end position="1519"/>
    </location>
</feature>
<dbReference type="PROSITE" id="PS50068">
    <property type="entry name" value="LDLRA_2"/>
    <property type="match status" value="3"/>
</dbReference>
<evidence type="ECO:0000256" key="5">
    <source>
        <dbReference type="ARBA" id="ARBA00022737"/>
    </source>
</evidence>
<dbReference type="Proteomes" id="UP000663860">
    <property type="component" value="Unassembled WGS sequence"/>
</dbReference>
<dbReference type="GO" id="GO:0005886">
    <property type="term" value="C:plasma membrane"/>
    <property type="evidence" value="ECO:0007669"/>
    <property type="project" value="TreeGrafter"/>
</dbReference>
<keyword evidence="8 9" id="KW-1015">Disulfide bond</keyword>
<evidence type="ECO:0000256" key="7">
    <source>
        <dbReference type="ARBA" id="ARBA00023136"/>
    </source>
</evidence>
<dbReference type="CDD" id="cd00112">
    <property type="entry name" value="LDLa"/>
    <property type="match status" value="1"/>
</dbReference>
<dbReference type="Gene3D" id="4.10.400.10">
    <property type="entry name" value="Low-density Lipoprotein Receptor"/>
    <property type="match status" value="2"/>
</dbReference>
<dbReference type="PROSITE" id="PS01186">
    <property type="entry name" value="EGF_2"/>
    <property type="match status" value="2"/>
</dbReference>
<evidence type="ECO:0000256" key="9">
    <source>
        <dbReference type="PROSITE-ProRule" id="PRU00076"/>
    </source>
</evidence>
<evidence type="ECO:0000313" key="21">
    <source>
        <dbReference type="Proteomes" id="UP000663845"/>
    </source>
</evidence>
<feature type="transmembrane region" description="Helical" evidence="11">
    <location>
        <begin position="1274"/>
        <end position="1293"/>
    </location>
</feature>
<comment type="subcellular location">
    <subcellularLocation>
        <location evidence="1">Membrane</location>
    </subcellularLocation>
</comment>
<dbReference type="PANTHER" id="PTHR24049">
    <property type="entry name" value="CRUMBS FAMILY MEMBER"/>
    <property type="match status" value="1"/>
</dbReference>
<comment type="caution">
    <text evidence="9">Lacks conserved residue(s) required for the propagation of feature annotation.</text>
</comment>
<dbReference type="PROSITE" id="PS50026">
    <property type="entry name" value="EGF_3"/>
    <property type="match status" value="1"/>
</dbReference>
<feature type="chain" id="PRO_5036409410" evidence="12">
    <location>
        <begin position="19"/>
        <end position="1577"/>
    </location>
</feature>
<dbReference type="GO" id="GO:0007157">
    <property type="term" value="P:heterophilic cell-cell adhesion via plasma membrane cell adhesion molecules"/>
    <property type="evidence" value="ECO:0007669"/>
    <property type="project" value="TreeGrafter"/>
</dbReference>
<dbReference type="EMBL" id="CAJOBB010001128">
    <property type="protein sequence ID" value="CAF3813205.1"/>
    <property type="molecule type" value="Genomic_DNA"/>
</dbReference>
<evidence type="ECO:0000313" key="18">
    <source>
        <dbReference type="EMBL" id="CAF3605861.1"/>
    </source>
</evidence>
<dbReference type="EMBL" id="CAJNON010001344">
    <property type="protein sequence ID" value="CAF1454220.1"/>
    <property type="molecule type" value="Genomic_DNA"/>
</dbReference>
<feature type="transmembrane region" description="Helical" evidence="11">
    <location>
        <begin position="1448"/>
        <end position="1472"/>
    </location>
</feature>
<proteinExistence type="predicted"/>
<dbReference type="PROSITE" id="PS00022">
    <property type="entry name" value="EGF_1"/>
    <property type="match status" value="2"/>
</dbReference>
<dbReference type="GO" id="GO:0032991">
    <property type="term" value="C:protein-containing complex"/>
    <property type="evidence" value="ECO:0007669"/>
    <property type="project" value="TreeGrafter"/>
</dbReference>
<evidence type="ECO:0000256" key="4">
    <source>
        <dbReference type="ARBA" id="ARBA00022729"/>
    </source>
</evidence>
<dbReference type="SUPFAM" id="SSF57196">
    <property type="entry name" value="EGF/Laminin"/>
    <property type="match status" value="1"/>
</dbReference>
<dbReference type="SUPFAM" id="SSF81321">
    <property type="entry name" value="Family A G protein-coupled receptor-like"/>
    <property type="match status" value="1"/>
</dbReference>
<feature type="disulfide bond" evidence="10">
    <location>
        <begin position="217"/>
        <end position="229"/>
    </location>
</feature>
<protein>
    <submittedName>
        <fullName evidence="15">Uncharacterized protein</fullName>
    </submittedName>
</protein>
<dbReference type="SMART" id="SM00192">
    <property type="entry name" value="LDLa"/>
    <property type="match status" value="5"/>
</dbReference>
<dbReference type="CDD" id="cd00054">
    <property type="entry name" value="EGF_CA"/>
    <property type="match status" value="1"/>
</dbReference>
<dbReference type="Proteomes" id="UP000663868">
    <property type="component" value="Unassembled WGS sequence"/>
</dbReference>
<dbReference type="InterPro" id="IPR017452">
    <property type="entry name" value="GPCR_Rhodpsn_7TM"/>
</dbReference>